<accession>A0A0C2WEZ1</accession>
<feature type="compositionally biased region" description="Basic and acidic residues" evidence="1">
    <location>
        <begin position="46"/>
        <end position="58"/>
    </location>
</feature>
<evidence type="ECO:0000256" key="1">
    <source>
        <dbReference type="SAM" id="MobiDB-lite"/>
    </source>
</evidence>
<evidence type="ECO:0000313" key="2">
    <source>
        <dbReference type="EMBL" id="KIL54663.1"/>
    </source>
</evidence>
<dbReference type="Proteomes" id="UP000054549">
    <property type="component" value="Unassembled WGS sequence"/>
</dbReference>
<evidence type="ECO:0000313" key="3">
    <source>
        <dbReference type="Proteomes" id="UP000054549"/>
    </source>
</evidence>
<dbReference type="InParanoid" id="A0A0C2WEZ1"/>
<organism evidence="2 3">
    <name type="scientific">Amanita muscaria (strain Koide BX008)</name>
    <dbReference type="NCBI Taxonomy" id="946122"/>
    <lineage>
        <taxon>Eukaryota</taxon>
        <taxon>Fungi</taxon>
        <taxon>Dikarya</taxon>
        <taxon>Basidiomycota</taxon>
        <taxon>Agaricomycotina</taxon>
        <taxon>Agaricomycetes</taxon>
        <taxon>Agaricomycetidae</taxon>
        <taxon>Agaricales</taxon>
        <taxon>Pluteineae</taxon>
        <taxon>Amanitaceae</taxon>
        <taxon>Amanita</taxon>
    </lineage>
</organism>
<name>A0A0C2WEZ1_AMAMK</name>
<protein>
    <submittedName>
        <fullName evidence="2">Uncharacterized protein</fullName>
    </submittedName>
</protein>
<feature type="region of interest" description="Disordered" evidence="1">
    <location>
        <begin position="39"/>
        <end position="58"/>
    </location>
</feature>
<proteinExistence type="predicted"/>
<dbReference type="AlphaFoldDB" id="A0A0C2WEZ1"/>
<keyword evidence="3" id="KW-1185">Reference proteome</keyword>
<dbReference type="HOGENOM" id="CLU_2978672_0_0_1"/>
<dbReference type="EMBL" id="KN818668">
    <property type="protein sequence ID" value="KIL54663.1"/>
    <property type="molecule type" value="Genomic_DNA"/>
</dbReference>
<gene>
    <name evidence="2" type="ORF">M378DRAFT_18682</name>
</gene>
<reference evidence="2 3" key="1">
    <citation type="submission" date="2014-04" db="EMBL/GenBank/DDBJ databases">
        <title>Evolutionary Origins and Diversification of the Mycorrhizal Mutualists.</title>
        <authorList>
            <consortium name="DOE Joint Genome Institute"/>
            <consortium name="Mycorrhizal Genomics Consortium"/>
            <person name="Kohler A."/>
            <person name="Kuo A."/>
            <person name="Nagy L.G."/>
            <person name="Floudas D."/>
            <person name="Copeland A."/>
            <person name="Barry K.W."/>
            <person name="Cichocki N."/>
            <person name="Veneault-Fourrey C."/>
            <person name="LaButti K."/>
            <person name="Lindquist E.A."/>
            <person name="Lipzen A."/>
            <person name="Lundell T."/>
            <person name="Morin E."/>
            <person name="Murat C."/>
            <person name="Riley R."/>
            <person name="Ohm R."/>
            <person name="Sun H."/>
            <person name="Tunlid A."/>
            <person name="Henrissat B."/>
            <person name="Grigoriev I.V."/>
            <person name="Hibbett D.S."/>
            <person name="Martin F."/>
        </authorList>
    </citation>
    <scope>NUCLEOTIDE SEQUENCE [LARGE SCALE GENOMIC DNA]</scope>
    <source>
        <strain evidence="2 3">Koide BX008</strain>
    </source>
</reference>
<sequence length="58" mass="6201">MEASWTVWGSPNRSVVEGAIDASALRLVNSARALPSCQRGTSDGWKGLREGGPENRCL</sequence>